<protein>
    <submittedName>
        <fullName evidence="1">Uncharacterized protein</fullName>
    </submittedName>
</protein>
<dbReference type="Proteomes" id="UP000828048">
    <property type="component" value="Chromosome 5"/>
</dbReference>
<comment type="caution">
    <text evidence="1">The sequence shown here is derived from an EMBL/GenBank/DDBJ whole genome shotgun (WGS) entry which is preliminary data.</text>
</comment>
<accession>A0ACB7Y215</accession>
<evidence type="ECO:0000313" key="1">
    <source>
        <dbReference type="EMBL" id="KAH7847025.1"/>
    </source>
</evidence>
<proteinExistence type="predicted"/>
<reference evidence="1 2" key="1">
    <citation type="journal article" date="2021" name="Hortic Res">
        <title>High-quality reference genome and annotation aids understanding of berry development for evergreen blueberry (Vaccinium darrowii).</title>
        <authorList>
            <person name="Yu J."/>
            <person name="Hulse-Kemp A.M."/>
            <person name="Babiker E."/>
            <person name="Staton M."/>
        </authorList>
    </citation>
    <scope>NUCLEOTIDE SEQUENCE [LARGE SCALE GENOMIC DNA]</scope>
    <source>
        <strain evidence="2">cv. NJ 8807/NJ 8810</strain>
        <tissue evidence="1">Young leaf</tissue>
    </source>
</reference>
<gene>
    <name evidence="1" type="ORF">Vadar_020973</name>
</gene>
<sequence length="259" mass="29046">MHWTLKEEEALLVCMLEEFKDDVKWKAKNDVKSGFFRAVEILLHKMLPRTTIRATPYIESKIKNWKEKYGLVANMQRLSGISWNHEINSVVVDSPNVWDEYVKFHSKANGMNGKAFPMFPQCQILFGKHKAPSEMTEDPAEIRNDGSKEEIEQPIQSFVGTNDFYTPQFVNGDFVFGGGSFINLSAGGSQGANPTALASNANATTPNAFIANPPAKKVKKMSKAEEKQAALNDAFRSYMAESKEVMVKLVDVVGFEQRL</sequence>
<evidence type="ECO:0000313" key="2">
    <source>
        <dbReference type="Proteomes" id="UP000828048"/>
    </source>
</evidence>
<dbReference type="EMBL" id="CM037155">
    <property type="protein sequence ID" value="KAH7847025.1"/>
    <property type="molecule type" value="Genomic_DNA"/>
</dbReference>
<name>A0ACB7Y215_9ERIC</name>
<organism evidence="1 2">
    <name type="scientific">Vaccinium darrowii</name>
    <dbReference type="NCBI Taxonomy" id="229202"/>
    <lineage>
        <taxon>Eukaryota</taxon>
        <taxon>Viridiplantae</taxon>
        <taxon>Streptophyta</taxon>
        <taxon>Embryophyta</taxon>
        <taxon>Tracheophyta</taxon>
        <taxon>Spermatophyta</taxon>
        <taxon>Magnoliopsida</taxon>
        <taxon>eudicotyledons</taxon>
        <taxon>Gunneridae</taxon>
        <taxon>Pentapetalae</taxon>
        <taxon>asterids</taxon>
        <taxon>Ericales</taxon>
        <taxon>Ericaceae</taxon>
        <taxon>Vaccinioideae</taxon>
        <taxon>Vaccinieae</taxon>
        <taxon>Vaccinium</taxon>
    </lineage>
</organism>
<keyword evidence="2" id="KW-1185">Reference proteome</keyword>